<keyword evidence="5" id="KW-1185">Reference proteome</keyword>
<dbReference type="Proteomes" id="UP000315145">
    <property type="component" value="Unassembled WGS sequence"/>
</dbReference>
<feature type="transmembrane region" description="Helical" evidence="1">
    <location>
        <begin position="104"/>
        <end position="120"/>
    </location>
</feature>
<reference evidence="3 6" key="1">
    <citation type="journal article" date="2015" name="Int. J. Syst. Evol. Microbiol.">
        <title>Algibacter amylolyticus sp. nov., isolated from intertidal sediment.</title>
        <authorList>
            <person name="Zhang D.C."/>
            <person name="Wu J."/>
            <person name="Neuner K."/>
            <person name="Yao J."/>
            <person name="Margesin R."/>
        </authorList>
    </citation>
    <scope>NUCLEOTIDE SEQUENCE [LARGE SCALE GENOMIC DNA]</scope>
    <source>
        <strain evidence="3 6">RU-4-M-4</strain>
    </source>
</reference>
<keyword evidence="3" id="KW-0808">Transferase</keyword>
<feature type="transmembrane region" description="Helical" evidence="1">
    <location>
        <begin position="12"/>
        <end position="32"/>
    </location>
</feature>
<dbReference type="Proteomes" id="UP000322315">
    <property type="component" value="Unassembled WGS sequence"/>
</dbReference>
<evidence type="ECO:0000313" key="3">
    <source>
        <dbReference type="EMBL" id="KAA5824054.1"/>
    </source>
</evidence>
<dbReference type="Gene3D" id="3.40.720.10">
    <property type="entry name" value="Alkaline Phosphatase, subunit A"/>
    <property type="match status" value="1"/>
</dbReference>
<comment type="caution">
    <text evidence="3">The sequence shown here is derived from an EMBL/GenBank/DDBJ whole genome shotgun (WGS) entry which is preliminary data.</text>
</comment>
<organism evidence="3 6">
    <name type="scientific">Algibacter amylolyticus</name>
    <dbReference type="NCBI Taxonomy" id="1608400"/>
    <lineage>
        <taxon>Bacteria</taxon>
        <taxon>Pseudomonadati</taxon>
        <taxon>Bacteroidota</taxon>
        <taxon>Flavobacteriia</taxon>
        <taxon>Flavobacteriales</taxon>
        <taxon>Flavobacteriaceae</taxon>
        <taxon>Algibacter</taxon>
    </lineage>
</organism>
<proteinExistence type="predicted"/>
<evidence type="ECO:0000256" key="1">
    <source>
        <dbReference type="SAM" id="Phobius"/>
    </source>
</evidence>
<name>A0A5M7B914_9FLAO</name>
<keyword evidence="1" id="KW-0472">Membrane</keyword>
<dbReference type="GO" id="GO:0016787">
    <property type="term" value="F:hydrolase activity"/>
    <property type="evidence" value="ECO:0007669"/>
    <property type="project" value="UniProtKB-KW"/>
</dbReference>
<dbReference type="AlphaFoldDB" id="A0A5M7B914"/>
<reference evidence="3" key="3">
    <citation type="submission" date="2019-09" db="EMBL/GenBank/DDBJ databases">
        <authorList>
            <person name="Zhang D.-C."/>
        </authorList>
    </citation>
    <scope>NUCLEOTIDE SEQUENCE</scope>
    <source>
        <strain evidence="3">RU-4-M-4</strain>
    </source>
</reference>
<keyword evidence="3" id="KW-0378">Hydrolase</keyword>
<gene>
    <name evidence="3" type="ORF">F2B50_10570</name>
    <name evidence="4" type="ORF">FPF71_10570</name>
</gene>
<evidence type="ECO:0000313" key="6">
    <source>
        <dbReference type="Proteomes" id="UP000322315"/>
    </source>
</evidence>
<dbReference type="OrthoDB" id="1398489at2"/>
<feature type="domain" description="Sulfatase N-terminal" evidence="2">
    <location>
        <begin position="242"/>
        <end position="390"/>
    </location>
</feature>
<evidence type="ECO:0000313" key="5">
    <source>
        <dbReference type="Proteomes" id="UP000315145"/>
    </source>
</evidence>
<protein>
    <submittedName>
        <fullName evidence="3">Sulfatase-like hydrolase/transferase</fullName>
    </submittedName>
</protein>
<keyword evidence="1" id="KW-0812">Transmembrane</keyword>
<accession>A0A5M7B914</accession>
<dbReference type="InterPro" id="IPR000917">
    <property type="entry name" value="Sulfatase_N"/>
</dbReference>
<evidence type="ECO:0000259" key="2">
    <source>
        <dbReference type="Pfam" id="PF00884"/>
    </source>
</evidence>
<dbReference type="EMBL" id="VMBF01000007">
    <property type="protein sequence ID" value="TSJ74531.1"/>
    <property type="molecule type" value="Genomic_DNA"/>
</dbReference>
<evidence type="ECO:0000313" key="4">
    <source>
        <dbReference type="EMBL" id="TSJ74531.1"/>
    </source>
</evidence>
<dbReference type="InterPro" id="IPR017850">
    <property type="entry name" value="Alkaline_phosphatase_core_sf"/>
</dbReference>
<feature type="transmembrane region" description="Helical" evidence="1">
    <location>
        <begin position="79"/>
        <end position="98"/>
    </location>
</feature>
<keyword evidence="1" id="KW-1133">Transmembrane helix</keyword>
<dbReference type="SUPFAM" id="SSF53649">
    <property type="entry name" value="Alkaline phosphatase-like"/>
    <property type="match status" value="1"/>
</dbReference>
<dbReference type="EMBL" id="VWRS01000007">
    <property type="protein sequence ID" value="KAA5824054.1"/>
    <property type="molecule type" value="Genomic_DNA"/>
</dbReference>
<reference evidence="4 5" key="2">
    <citation type="submission" date="2019-07" db="EMBL/GenBank/DDBJ databases">
        <title>Algibacter marinivivus sp. nov., isolated from the surface of a marine red alga.</title>
        <authorList>
            <person name="Zhong X."/>
            <person name="Xu W."/>
            <person name="Zhang Y."/>
            <person name="Zhang Q."/>
            <person name="Du Z."/>
        </authorList>
    </citation>
    <scope>NUCLEOTIDE SEQUENCE [LARGE SCALE GENOMIC DNA]</scope>
    <source>
        <strain evidence="4 5">RU-4-M-4</strain>
    </source>
</reference>
<dbReference type="Pfam" id="PF00884">
    <property type="entry name" value="Sulfatase"/>
    <property type="match status" value="1"/>
</dbReference>
<feature type="transmembrane region" description="Helical" evidence="1">
    <location>
        <begin position="44"/>
        <end position="67"/>
    </location>
</feature>
<feature type="transmembrane region" description="Helical" evidence="1">
    <location>
        <begin position="127"/>
        <end position="147"/>
    </location>
</feature>
<sequence length="490" mass="57621">MNRLFEFFKNKAKSPILVGFIVGIYPFLFYYSNNYFSINSWEHLLFFSFFFLFIPISIACFCTCLLLKLRDKSKYINSFFFFFSVVMSAILVSQAMFLAINWKLLLISVIVGFIGAIYLANHYWKVLVLILVMAGIPFIKCGVNLSYSLMPNNWHEQKDDILNAKFVTTPNVYMIQPDGYVGRSVMEDSLYNFSSSLYKWLEEKEFKVYDDFRSNYPASLSSNSSMFIMRHHYFGDVINPKWDMVFTRDFIAGKNPVIDIFKSNGYKTHFIVEDEYFQQNRPNKSYDYYNIDYSEIPYFSNDNNVKKDVFKDFRNIFNKSKDSKKPNFFFIEKLLPHHVHFKAEKNRVEAERKEYLAKIDITNDWIEKIVLEISKNDPNGIIIVAADHGGWVGLNSFTELAMVEKEELVRSVFSNLVAIKWNEIDAFPYDKDLKTNVNIFRVLFSALSQNSTYLKSLEEDSSYNVRHGSFFLESVYKLIDKHNNVVLEKR</sequence>
<dbReference type="GO" id="GO:0016740">
    <property type="term" value="F:transferase activity"/>
    <property type="evidence" value="ECO:0007669"/>
    <property type="project" value="UniProtKB-KW"/>
</dbReference>